<comment type="caution">
    <text evidence="10">The sequence shown here is derived from an EMBL/GenBank/DDBJ whole genome shotgun (WGS) entry which is preliminary data.</text>
</comment>
<evidence type="ECO:0000259" key="9">
    <source>
        <dbReference type="Pfam" id="PF25198"/>
    </source>
</evidence>
<dbReference type="GO" id="GO:0016020">
    <property type="term" value="C:membrane"/>
    <property type="evidence" value="ECO:0007669"/>
    <property type="project" value="UniProtKB-SubCell"/>
</dbReference>
<dbReference type="AlphaFoldDB" id="A0A3M8DF21"/>
<dbReference type="InterPro" id="IPR046953">
    <property type="entry name" value="Spore_GerAC-like_C"/>
</dbReference>
<evidence type="ECO:0000256" key="2">
    <source>
        <dbReference type="ARBA" id="ARBA00007886"/>
    </source>
</evidence>
<dbReference type="PROSITE" id="PS51257">
    <property type="entry name" value="PROKAR_LIPOPROTEIN"/>
    <property type="match status" value="1"/>
</dbReference>
<evidence type="ECO:0000256" key="4">
    <source>
        <dbReference type="ARBA" id="ARBA00022729"/>
    </source>
</evidence>
<dbReference type="Proteomes" id="UP000269573">
    <property type="component" value="Unassembled WGS sequence"/>
</dbReference>
<keyword evidence="3" id="KW-0309">Germination</keyword>
<proteinExistence type="inferred from homology"/>
<dbReference type="EMBL" id="RHHU01000005">
    <property type="protein sequence ID" value="RNB86614.1"/>
    <property type="molecule type" value="Genomic_DNA"/>
</dbReference>
<protein>
    <submittedName>
        <fullName evidence="10">Ger(X)C family spore germination protein</fullName>
    </submittedName>
</protein>
<evidence type="ECO:0000256" key="1">
    <source>
        <dbReference type="ARBA" id="ARBA00004635"/>
    </source>
</evidence>
<sequence length="388" mass="44014">MEKKETVSMKRRALLLLSAVLPLLLGGCWDRVEIQERLFVMAIAIDKNLPEKGKRSFYEFSAQFTEARALSGRLNNTNISPIWNATSTGPSIFECIRLMATRVARQPYYEHLQIIIIGEEMAKEGISHALDLFFRDHESRRKIKLVIAKGTGKSALAVKPRLMPISGQYISRLTEEGESKTARLPDTTSIGQFSTNFHGGSNSVLPRITIEPHEVKMAGGAIMKGDKLIGWLSDQEVKSLRWINGTFSAGDEIILQNPEGGTPGFTTMEVKAVRSQIHTEIRNGKPVFTVRVRGEGNLAEDGLKNKPTIEKLRKKEIQMNQIVQNKAESLIKKMQNTYQTDIFGFGEELRRHQYAFWKTHENNWEQIFKDAEVHVSVEVFIRRIGQFK</sequence>
<dbReference type="Gene3D" id="3.30.300.210">
    <property type="entry name" value="Nutrient germinant receptor protein C, domain 3"/>
    <property type="match status" value="1"/>
</dbReference>
<evidence type="ECO:0000256" key="3">
    <source>
        <dbReference type="ARBA" id="ARBA00022544"/>
    </source>
</evidence>
<dbReference type="GO" id="GO:0009847">
    <property type="term" value="P:spore germination"/>
    <property type="evidence" value="ECO:0007669"/>
    <property type="project" value="InterPro"/>
</dbReference>
<feature type="domain" description="Spore germination protein N-terminal" evidence="9">
    <location>
        <begin position="30"/>
        <end position="210"/>
    </location>
</feature>
<evidence type="ECO:0000313" key="10">
    <source>
        <dbReference type="EMBL" id="RNB86614.1"/>
    </source>
</evidence>
<name>A0A3M8DF21_9BACL</name>
<keyword evidence="5" id="KW-0472">Membrane</keyword>
<dbReference type="InterPro" id="IPR038501">
    <property type="entry name" value="Spore_GerAC_C_sf"/>
</dbReference>
<gene>
    <name evidence="10" type="ORF">EDM59_10595</name>
</gene>
<evidence type="ECO:0000313" key="11">
    <source>
        <dbReference type="Proteomes" id="UP000269573"/>
    </source>
</evidence>
<reference evidence="10 11" key="1">
    <citation type="submission" date="2018-10" db="EMBL/GenBank/DDBJ databases">
        <title>Phylogenomics of Brevibacillus.</title>
        <authorList>
            <person name="Dunlap C."/>
        </authorList>
    </citation>
    <scope>NUCLEOTIDE SEQUENCE [LARGE SCALE GENOMIC DNA]</scope>
    <source>
        <strain evidence="10 11">JCM 15774</strain>
    </source>
</reference>
<evidence type="ECO:0000256" key="5">
    <source>
        <dbReference type="ARBA" id="ARBA00023136"/>
    </source>
</evidence>
<dbReference type="NCBIfam" id="TIGR02887">
    <property type="entry name" value="spore_ger_x_C"/>
    <property type="match status" value="1"/>
</dbReference>
<comment type="subcellular location">
    <subcellularLocation>
        <location evidence="1">Membrane</location>
        <topology evidence="1">Lipid-anchor</topology>
    </subcellularLocation>
</comment>
<dbReference type="InterPro" id="IPR008844">
    <property type="entry name" value="Spore_GerAC-like"/>
</dbReference>
<keyword evidence="11" id="KW-1185">Reference proteome</keyword>
<dbReference type="Pfam" id="PF05504">
    <property type="entry name" value="Spore_GerAC"/>
    <property type="match status" value="1"/>
</dbReference>
<feature type="domain" description="Spore germination GerAC-like C-terminal" evidence="8">
    <location>
        <begin position="219"/>
        <end position="385"/>
    </location>
</feature>
<keyword evidence="6" id="KW-0564">Palmitate</keyword>
<organism evidence="10 11">
    <name type="scientific">Brevibacillus nitrificans</name>
    <dbReference type="NCBI Taxonomy" id="651560"/>
    <lineage>
        <taxon>Bacteria</taxon>
        <taxon>Bacillati</taxon>
        <taxon>Bacillota</taxon>
        <taxon>Bacilli</taxon>
        <taxon>Bacillales</taxon>
        <taxon>Paenibacillaceae</taxon>
        <taxon>Brevibacillus</taxon>
    </lineage>
</organism>
<comment type="similarity">
    <text evidence="2">Belongs to the GerABKC lipoprotein family.</text>
</comment>
<keyword evidence="7" id="KW-0449">Lipoprotein</keyword>
<keyword evidence="4" id="KW-0732">Signal</keyword>
<evidence type="ECO:0000256" key="7">
    <source>
        <dbReference type="ARBA" id="ARBA00023288"/>
    </source>
</evidence>
<evidence type="ECO:0000259" key="8">
    <source>
        <dbReference type="Pfam" id="PF05504"/>
    </source>
</evidence>
<dbReference type="PANTHER" id="PTHR35789:SF1">
    <property type="entry name" value="SPORE GERMINATION PROTEIN B3"/>
    <property type="match status" value="1"/>
</dbReference>
<accession>A0A3M8DF21</accession>
<evidence type="ECO:0000256" key="6">
    <source>
        <dbReference type="ARBA" id="ARBA00023139"/>
    </source>
</evidence>
<dbReference type="PANTHER" id="PTHR35789">
    <property type="entry name" value="SPORE GERMINATION PROTEIN B3"/>
    <property type="match status" value="1"/>
</dbReference>
<dbReference type="InterPro" id="IPR057336">
    <property type="entry name" value="GerAC_N"/>
</dbReference>
<dbReference type="Pfam" id="PF25198">
    <property type="entry name" value="Spore_GerAC_N"/>
    <property type="match status" value="1"/>
</dbReference>